<dbReference type="PANTHER" id="PTHR34610">
    <property type="entry name" value="SSL7007 PROTEIN"/>
    <property type="match status" value="1"/>
</dbReference>
<reference evidence="2 3" key="1">
    <citation type="journal article" date="2023" name="Int. J. Syst. Evol. Microbiol.">
        <title>Physiological and genomic analyses of cobalamin (vitamin B12)-auxotrophy of Lysobacter auxotrophicus sp. nov., a methionine-auxotrophic chitinolytic bacterium isolated from chitin-treated soil.</title>
        <authorList>
            <person name="Saito A."/>
            <person name="Dohra H."/>
            <person name="Hamada M."/>
            <person name="Moriuchi R."/>
            <person name="Kotsuchibashi Y."/>
            <person name="Mori K."/>
        </authorList>
    </citation>
    <scope>NUCLEOTIDE SEQUENCE [LARGE SCALE GENOMIC DNA]</scope>
    <source>
        <strain evidence="2 3">5-21a</strain>
    </source>
</reference>
<dbReference type="InterPro" id="IPR002850">
    <property type="entry name" value="PIN_toxin-like"/>
</dbReference>
<dbReference type="Proteomes" id="UP001317822">
    <property type="component" value="Chromosome"/>
</dbReference>
<protein>
    <submittedName>
        <fullName evidence="2">Toxin-antitoxin system toxin component, PIN family</fullName>
    </submittedName>
</protein>
<evidence type="ECO:0000313" key="2">
    <source>
        <dbReference type="EMBL" id="BDU17639.1"/>
    </source>
</evidence>
<evidence type="ECO:0000259" key="1">
    <source>
        <dbReference type="Pfam" id="PF13470"/>
    </source>
</evidence>
<accession>A0ABM8DGE3</accession>
<feature type="domain" description="PIN" evidence="1">
    <location>
        <begin position="12"/>
        <end position="123"/>
    </location>
</feature>
<name>A0ABM8DGE3_9GAMM</name>
<sequence>MSDPRERDASPRIVLDTNVCLDLFVFRDPSVATLRDALASNAVVGTTSDECRAEWQRVLAYPVLRLDEAARAERLREYDAAMHVFDDTRPLDVVLPRCADPDDQMFLELAARCGARWLLSRDDALLQLARRTKREGWFEILTPRQWVESHIARRHSGEGRNPGP</sequence>
<keyword evidence="3" id="KW-1185">Reference proteome</keyword>
<dbReference type="NCBIfam" id="TIGR00305">
    <property type="entry name" value="putative toxin-antitoxin system toxin component, PIN family"/>
    <property type="match status" value="1"/>
</dbReference>
<dbReference type="EMBL" id="AP027041">
    <property type="protein sequence ID" value="BDU17639.1"/>
    <property type="molecule type" value="Genomic_DNA"/>
</dbReference>
<dbReference type="Pfam" id="PF13470">
    <property type="entry name" value="PIN_3"/>
    <property type="match status" value="1"/>
</dbReference>
<organism evidence="2 3">
    <name type="scientific">Lysobacter auxotrophicus</name>
    <dbReference type="NCBI Taxonomy" id="2992573"/>
    <lineage>
        <taxon>Bacteria</taxon>
        <taxon>Pseudomonadati</taxon>
        <taxon>Pseudomonadota</taxon>
        <taxon>Gammaproteobacteria</taxon>
        <taxon>Lysobacterales</taxon>
        <taxon>Lysobacteraceae</taxon>
        <taxon>Lysobacter</taxon>
    </lineage>
</organism>
<dbReference type="InterPro" id="IPR002716">
    <property type="entry name" value="PIN_dom"/>
</dbReference>
<gene>
    <name evidence="2" type="ORF">LA521A_28400</name>
</gene>
<dbReference type="PANTHER" id="PTHR34610:SF3">
    <property type="entry name" value="SSL7007 PROTEIN"/>
    <property type="match status" value="1"/>
</dbReference>
<dbReference type="CDD" id="cd09854">
    <property type="entry name" value="PIN_VapC-like"/>
    <property type="match status" value="1"/>
</dbReference>
<dbReference type="SUPFAM" id="SSF88723">
    <property type="entry name" value="PIN domain-like"/>
    <property type="match status" value="1"/>
</dbReference>
<evidence type="ECO:0000313" key="3">
    <source>
        <dbReference type="Proteomes" id="UP001317822"/>
    </source>
</evidence>
<proteinExistence type="predicted"/>
<dbReference type="InterPro" id="IPR029060">
    <property type="entry name" value="PIN-like_dom_sf"/>
</dbReference>